<name>A0A0D7B3A4_9AGAR</name>
<evidence type="ECO:0000313" key="2">
    <source>
        <dbReference type="EMBL" id="KIY64962.1"/>
    </source>
</evidence>
<dbReference type="OrthoDB" id="10251741at2759"/>
<protein>
    <submittedName>
        <fullName evidence="2">Uncharacterized protein</fullName>
    </submittedName>
</protein>
<dbReference type="Proteomes" id="UP000054007">
    <property type="component" value="Unassembled WGS sequence"/>
</dbReference>
<gene>
    <name evidence="2" type="ORF">CYLTODRAFT_424770</name>
</gene>
<proteinExistence type="predicted"/>
<feature type="coiled-coil region" evidence="1">
    <location>
        <begin position="56"/>
        <end position="90"/>
    </location>
</feature>
<accession>A0A0D7B3A4</accession>
<keyword evidence="1" id="KW-0175">Coiled coil</keyword>
<keyword evidence="3" id="KW-1185">Reference proteome</keyword>
<dbReference type="EMBL" id="KN880611">
    <property type="protein sequence ID" value="KIY64962.1"/>
    <property type="molecule type" value="Genomic_DNA"/>
</dbReference>
<sequence length="215" mass="23346">MLIQHPSRASDDTALQVLSLCRELEAFRAFTKYALMESDGKISALQDKLETTASVCDALRRTSDAQRLELSEARAKIRALENNMHAELVKQGDLQALAQLTSSHEESATEAMAEATSLRHGLEASGPLSSTVADLDADSELPREDSEVKTLLHGVLSDRHLLCAGEAVGDPCIGTPFSDLGYISKPLLCPEKGPLSRGTLVLREIPDVREYLGYI</sequence>
<dbReference type="AlphaFoldDB" id="A0A0D7B3A4"/>
<evidence type="ECO:0000256" key="1">
    <source>
        <dbReference type="SAM" id="Coils"/>
    </source>
</evidence>
<evidence type="ECO:0000313" key="3">
    <source>
        <dbReference type="Proteomes" id="UP000054007"/>
    </source>
</evidence>
<reference evidence="2 3" key="1">
    <citation type="journal article" date="2015" name="Fungal Genet. Biol.">
        <title>Evolution of novel wood decay mechanisms in Agaricales revealed by the genome sequences of Fistulina hepatica and Cylindrobasidium torrendii.</title>
        <authorList>
            <person name="Floudas D."/>
            <person name="Held B.W."/>
            <person name="Riley R."/>
            <person name="Nagy L.G."/>
            <person name="Koehler G."/>
            <person name="Ransdell A.S."/>
            <person name="Younus H."/>
            <person name="Chow J."/>
            <person name="Chiniquy J."/>
            <person name="Lipzen A."/>
            <person name="Tritt A."/>
            <person name="Sun H."/>
            <person name="Haridas S."/>
            <person name="LaButti K."/>
            <person name="Ohm R.A."/>
            <person name="Kues U."/>
            <person name="Blanchette R.A."/>
            <person name="Grigoriev I.V."/>
            <person name="Minto R.E."/>
            <person name="Hibbett D.S."/>
        </authorList>
    </citation>
    <scope>NUCLEOTIDE SEQUENCE [LARGE SCALE GENOMIC DNA]</scope>
    <source>
        <strain evidence="2 3">FP15055 ss-10</strain>
    </source>
</reference>
<organism evidence="2 3">
    <name type="scientific">Cylindrobasidium torrendii FP15055 ss-10</name>
    <dbReference type="NCBI Taxonomy" id="1314674"/>
    <lineage>
        <taxon>Eukaryota</taxon>
        <taxon>Fungi</taxon>
        <taxon>Dikarya</taxon>
        <taxon>Basidiomycota</taxon>
        <taxon>Agaricomycotina</taxon>
        <taxon>Agaricomycetes</taxon>
        <taxon>Agaricomycetidae</taxon>
        <taxon>Agaricales</taxon>
        <taxon>Marasmiineae</taxon>
        <taxon>Physalacriaceae</taxon>
        <taxon>Cylindrobasidium</taxon>
    </lineage>
</organism>